<proteinExistence type="predicted"/>
<feature type="transmembrane region" description="Helical" evidence="1">
    <location>
        <begin position="97"/>
        <end position="118"/>
    </location>
</feature>
<comment type="caution">
    <text evidence="2">The sequence shown here is derived from an EMBL/GenBank/DDBJ whole genome shotgun (WGS) entry which is preliminary data.</text>
</comment>
<organism evidence="2 3">
    <name type="scientific">Phascolomyces articulosus</name>
    <dbReference type="NCBI Taxonomy" id="60185"/>
    <lineage>
        <taxon>Eukaryota</taxon>
        <taxon>Fungi</taxon>
        <taxon>Fungi incertae sedis</taxon>
        <taxon>Mucoromycota</taxon>
        <taxon>Mucoromycotina</taxon>
        <taxon>Mucoromycetes</taxon>
        <taxon>Mucorales</taxon>
        <taxon>Lichtheimiaceae</taxon>
        <taxon>Phascolomyces</taxon>
    </lineage>
</organism>
<feature type="transmembrane region" description="Helical" evidence="1">
    <location>
        <begin position="64"/>
        <end position="85"/>
    </location>
</feature>
<evidence type="ECO:0000256" key="1">
    <source>
        <dbReference type="SAM" id="Phobius"/>
    </source>
</evidence>
<reference evidence="2" key="1">
    <citation type="journal article" date="2022" name="IScience">
        <title>Evolution of zygomycete secretomes and the origins of terrestrial fungal ecologies.</title>
        <authorList>
            <person name="Chang Y."/>
            <person name="Wang Y."/>
            <person name="Mondo S."/>
            <person name="Ahrendt S."/>
            <person name="Andreopoulos W."/>
            <person name="Barry K."/>
            <person name="Beard J."/>
            <person name="Benny G.L."/>
            <person name="Blankenship S."/>
            <person name="Bonito G."/>
            <person name="Cuomo C."/>
            <person name="Desiro A."/>
            <person name="Gervers K.A."/>
            <person name="Hundley H."/>
            <person name="Kuo A."/>
            <person name="LaButti K."/>
            <person name="Lang B.F."/>
            <person name="Lipzen A."/>
            <person name="O'Donnell K."/>
            <person name="Pangilinan J."/>
            <person name="Reynolds N."/>
            <person name="Sandor L."/>
            <person name="Smith M.E."/>
            <person name="Tsang A."/>
            <person name="Grigoriev I.V."/>
            <person name="Stajich J.E."/>
            <person name="Spatafora J.W."/>
        </authorList>
    </citation>
    <scope>NUCLEOTIDE SEQUENCE</scope>
    <source>
        <strain evidence="2">RSA 2281</strain>
    </source>
</reference>
<protein>
    <submittedName>
        <fullName evidence="2">Uncharacterized protein</fullName>
    </submittedName>
</protein>
<dbReference type="Proteomes" id="UP001209540">
    <property type="component" value="Unassembled WGS sequence"/>
</dbReference>
<gene>
    <name evidence="2" type="ORF">BDA99DRAFT_533742</name>
</gene>
<name>A0AAD5KIL0_9FUNG</name>
<sequence>MIKITTTTMTVLVVFSIWKYRTRFMKSINKEQHQQQKGGQDITKATALPTLFTGSLFSSTFERWYLFISVLHAILYYSLDISRAITGDPFRFTETLVISQIMLHCVCFLILDRILPILPISSSPDVDSIDNNKMPSSYLIYLCLITTLPINTLYQVMFLLLNKMGPSIAWITDSFIMVIIAYQFYMVEFLGTFVVIVSLYVD</sequence>
<feature type="transmembrane region" description="Helical" evidence="1">
    <location>
        <begin position="174"/>
        <end position="201"/>
    </location>
</feature>
<keyword evidence="1" id="KW-0812">Transmembrane</keyword>
<feature type="transmembrane region" description="Helical" evidence="1">
    <location>
        <begin position="138"/>
        <end position="162"/>
    </location>
</feature>
<keyword evidence="1" id="KW-1133">Transmembrane helix</keyword>
<keyword evidence="1" id="KW-0472">Membrane</keyword>
<keyword evidence="3" id="KW-1185">Reference proteome</keyword>
<dbReference type="AlphaFoldDB" id="A0AAD5KIL0"/>
<accession>A0AAD5KIL0</accession>
<evidence type="ECO:0000313" key="2">
    <source>
        <dbReference type="EMBL" id="KAI9272908.1"/>
    </source>
</evidence>
<reference evidence="2" key="2">
    <citation type="submission" date="2023-02" db="EMBL/GenBank/DDBJ databases">
        <authorList>
            <consortium name="DOE Joint Genome Institute"/>
            <person name="Mondo S.J."/>
            <person name="Chang Y."/>
            <person name="Wang Y."/>
            <person name="Ahrendt S."/>
            <person name="Andreopoulos W."/>
            <person name="Barry K."/>
            <person name="Beard J."/>
            <person name="Benny G.L."/>
            <person name="Blankenship S."/>
            <person name="Bonito G."/>
            <person name="Cuomo C."/>
            <person name="Desiro A."/>
            <person name="Gervers K.A."/>
            <person name="Hundley H."/>
            <person name="Kuo A."/>
            <person name="LaButti K."/>
            <person name="Lang B.F."/>
            <person name="Lipzen A."/>
            <person name="O'Donnell K."/>
            <person name="Pangilinan J."/>
            <person name="Reynolds N."/>
            <person name="Sandor L."/>
            <person name="Smith M.W."/>
            <person name="Tsang A."/>
            <person name="Grigoriev I.V."/>
            <person name="Stajich J.E."/>
            <person name="Spatafora J.W."/>
        </authorList>
    </citation>
    <scope>NUCLEOTIDE SEQUENCE</scope>
    <source>
        <strain evidence="2">RSA 2281</strain>
    </source>
</reference>
<dbReference type="EMBL" id="JAIXMP010000005">
    <property type="protein sequence ID" value="KAI9272908.1"/>
    <property type="molecule type" value="Genomic_DNA"/>
</dbReference>
<evidence type="ECO:0000313" key="3">
    <source>
        <dbReference type="Proteomes" id="UP001209540"/>
    </source>
</evidence>